<proteinExistence type="predicted"/>
<feature type="chain" id="PRO_5007824025" evidence="1">
    <location>
        <begin position="22"/>
        <end position="112"/>
    </location>
</feature>
<evidence type="ECO:0000313" key="2">
    <source>
        <dbReference type="EMBL" id="GAT63185.1"/>
    </source>
</evidence>
<dbReference type="AlphaFoldDB" id="A0A161LEP1"/>
<keyword evidence="3" id="KW-1185">Reference proteome</keyword>
<comment type="caution">
    <text evidence="2">The sequence shown here is derived from an EMBL/GenBank/DDBJ whole genome shotgun (WGS) entry which is preliminary data.</text>
</comment>
<evidence type="ECO:0000313" key="3">
    <source>
        <dbReference type="Proteomes" id="UP000076586"/>
    </source>
</evidence>
<feature type="signal peptide" evidence="1">
    <location>
        <begin position="1"/>
        <end position="21"/>
    </location>
</feature>
<evidence type="ECO:0000256" key="1">
    <source>
        <dbReference type="SAM" id="SignalP"/>
    </source>
</evidence>
<dbReference type="Proteomes" id="UP000076586">
    <property type="component" value="Unassembled WGS sequence"/>
</dbReference>
<sequence>MKSIKFILVAIIVAFSAQLNAQKTVQTASLKVSGNCESCKVRIEKAAKTAGVTTANWSQLTKVLKITFDASKTNIDKVSKAIAAVGHDTEKYKADAKTYNALPGCCKYPRGK</sequence>
<dbReference type="OrthoDB" id="5513217at2"/>
<organism evidence="2 3">
    <name type="scientific">Paludibacter jiangxiensis</name>
    <dbReference type="NCBI Taxonomy" id="681398"/>
    <lineage>
        <taxon>Bacteria</taxon>
        <taxon>Pseudomonadati</taxon>
        <taxon>Bacteroidota</taxon>
        <taxon>Bacteroidia</taxon>
        <taxon>Bacteroidales</taxon>
        <taxon>Paludibacteraceae</taxon>
        <taxon>Paludibacter</taxon>
    </lineage>
</organism>
<dbReference type="RefSeq" id="WP_068704126.1">
    <property type="nucleotide sequence ID" value="NZ_BDCR01000003.1"/>
</dbReference>
<keyword evidence="1" id="KW-0732">Signal</keyword>
<name>A0A161LEP1_9BACT</name>
<protein>
    <submittedName>
        <fullName evidence="2">Copper chaperone CopZ</fullName>
    </submittedName>
</protein>
<dbReference type="SUPFAM" id="SSF55008">
    <property type="entry name" value="HMA, heavy metal-associated domain"/>
    <property type="match status" value="1"/>
</dbReference>
<dbReference type="InterPro" id="IPR036163">
    <property type="entry name" value="HMA_dom_sf"/>
</dbReference>
<dbReference type="STRING" id="681398.PJIAN_3500"/>
<dbReference type="GO" id="GO:0046872">
    <property type="term" value="F:metal ion binding"/>
    <property type="evidence" value="ECO:0007669"/>
    <property type="project" value="InterPro"/>
</dbReference>
<gene>
    <name evidence="2" type="ORF">PJIAN_3500</name>
</gene>
<dbReference type="Gene3D" id="3.30.70.100">
    <property type="match status" value="1"/>
</dbReference>
<dbReference type="EMBL" id="BDCR01000003">
    <property type="protein sequence ID" value="GAT63185.1"/>
    <property type="molecule type" value="Genomic_DNA"/>
</dbReference>
<reference evidence="3" key="2">
    <citation type="journal article" date="2017" name="Genome Announc.">
        <title>Draft genome sequence of Paludibacter jiangxiensis NM7(T), a propionate-producing fermentative bacterium.</title>
        <authorList>
            <person name="Qiu Y.-L."/>
            <person name="Tourlousse D.M."/>
            <person name="Matsuura N."/>
            <person name="Ohashi A."/>
            <person name="Sekiguchi Y."/>
        </authorList>
    </citation>
    <scope>NUCLEOTIDE SEQUENCE [LARGE SCALE GENOMIC DNA]</scope>
    <source>
        <strain evidence="3">NM7</strain>
    </source>
</reference>
<accession>A0A161LEP1</accession>
<reference evidence="3" key="1">
    <citation type="submission" date="2016-04" db="EMBL/GenBank/DDBJ databases">
        <title>Draft genome sequence of Paludibacter jiangxiensis strain NM7.</title>
        <authorList>
            <person name="Qiu Y."/>
            <person name="Matsuura N."/>
            <person name="Ohashi A."/>
            <person name="Tourlousse M.D."/>
            <person name="Sekiguchi Y."/>
        </authorList>
    </citation>
    <scope>NUCLEOTIDE SEQUENCE [LARGE SCALE GENOMIC DNA]</scope>
    <source>
        <strain evidence="3">NM7</strain>
    </source>
</reference>